<gene>
    <name evidence="3" type="ORF">BaRGS_00039124</name>
</gene>
<keyword evidence="1" id="KW-1133">Transmembrane helix</keyword>
<evidence type="ECO:0000256" key="1">
    <source>
        <dbReference type="SAM" id="Phobius"/>
    </source>
</evidence>
<feature type="chain" id="PRO_5044787632" evidence="2">
    <location>
        <begin position="23"/>
        <end position="190"/>
    </location>
</feature>
<organism evidence="3 4">
    <name type="scientific">Batillaria attramentaria</name>
    <dbReference type="NCBI Taxonomy" id="370345"/>
    <lineage>
        <taxon>Eukaryota</taxon>
        <taxon>Metazoa</taxon>
        <taxon>Spiralia</taxon>
        <taxon>Lophotrochozoa</taxon>
        <taxon>Mollusca</taxon>
        <taxon>Gastropoda</taxon>
        <taxon>Caenogastropoda</taxon>
        <taxon>Sorbeoconcha</taxon>
        <taxon>Cerithioidea</taxon>
        <taxon>Batillariidae</taxon>
        <taxon>Batillaria</taxon>
    </lineage>
</organism>
<evidence type="ECO:0000313" key="3">
    <source>
        <dbReference type="EMBL" id="KAK7458003.1"/>
    </source>
</evidence>
<accession>A0ABD0J4W1</accession>
<dbReference type="EMBL" id="JACVVK020000665">
    <property type="protein sequence ID" value="KAK7458003.1"/>
    <property type="molecule type" value="Genomic_DNA"/>
</dbReference>
<keyword evidence="4" id="KW-1185">Reference proteome</keyword>
<name>A0ABD0J4W1_9CAEN</name>
<dbReference type="AlphaFoldDB" id="A0ABD0J4W1"/>
<evidence type="ECO:0000313" key="4">
    <source>
        <dbReference type="Proteomes" id="UP001519460"/>
    </source>
</evidence>
<reference evidence="3 4" key="1">
    <citation type="journal article" date="2023" name="Sci. Data">
        <title>Genome assembly of the Korean intertidal mud-creeper Batillaria attramentaria.</title>
        <authorList>
            <person name="Patra A.K."/>
            <person name="Ho P.T."/>
            <person name="Jun S."/>
            <person name="Lee S.J."/>
            <person name="Kim Y."/>
            <person name="Won Y.J."/>
        </authorList>
    </citation>
    <scope>NUCLEOTIDE SEQUENCE [LARGE SCALE GENOMIC DNA]</scope>
    <source>
        <strain evidence="3">Wonlab-2016</strain>
    </source>
</reference>
<evidence type="ECO:0000256" key="2">
    <source>
        <dbReference type="SAM" id="SignalP"/>
    </source>
</evidence>
<keyword evidence="1" id="KW-0472">Membrane</keyword>
<dbReference type="Proteomes" id="UP001519460">
    <property type="component" value="Unassembled WGS sequence"/>
</dbReference>
<feature type="signal peptide" evidence="2">
    <location>
        <begin position="1"/>
        <end position="22"/>
    </location>
</feature>
<protein>
    <submittedName>
        <fullName evidence="3">Uncharacterized protein</fullName>
    </submittedName>
</protein>
<keyword evidence="2" id="KW-0732">Signal</keyword>
<proteinExistence type="predicted"/>
<sequence>MLQPQQFMLFGFVAIFSLSVCAVQHGDVHLSCERFKEGRPSHCNCTINKTEADSEKCSRSHPVQTVTIDKTGDGVSTLLCHFSNYTTGTLHRSHPLVDCSLHSILRNEVYILKLETIANRSRDEGAQINCNVSCVNAKYEYGLTTSTEGVPIQFACTPYAGAIAGGVIAGLVAIGIVVALVYFVRRQDKR</sequence>
<comment type="caution">
    <text evidence="3">The sequence shown here is derived from an EMBL/GenBank/DDBJ whole genome shotgun (WGS) entry which is preliminary data.</text>
</comment>
<feature type="transmembrane region" description="Helical" evidence="1">
    <location>
        <begin position="159"/>
        <end position="184"/>
    </location>
</feature>
<keyword evidence="1" id="KW-0812">Transmembrane</keyword>